<dbReference type="PANTHER" id="PTHR47272:SF2">
    <property type="entry name" value="PIGGYBAC TRANSPOSABLE ELEMENT-DERIVED PROTEIN 3-LIKE"/>
    <property type="match status" value="1"/>
</dbReference>
<organism evidence="1 2">
    <name type="scientific">Dryococelus australis</name>
    <dbReference type="NCBI Taxonomy" id="614101"/>
    <lineage>
        <taxon>Eukaryota</taxon>
        <taxon>Metazoa</taxon>
        <taxon>Ecdysozoa</taxon>
        <taxon>Arthropoda</taxon>
        <taxon>Hexapoda</taxon>
        <taxon>Insecta</taxon>
        <taxon>Pterygota</taxon>
        <taxon>Neoptera</taxon>
        <taxon>Polyneoptera</taxon>
        <taxon>Phasmatodea</taxon>
        <taxon>Verophasmatodea</taxon>
        <taxon>Anareolatae</taxon>
        <taxon>Phasmatidae</taxon>
        <taxon>Eurycanthinae</taxon>
        <taxon>Dryococelus</taxon>
    </lineage>
</organism>
<accession>A0ABQ9HMM4</accession>
<feature type="non-terminal residue" evidence="1">
    <location>
        <position position="112"/>
    </location>
</feature>
<keyword evidence="2" id="KW-1185">Reference proteome</keyword>
<gene>
    <name evidence="1" type="ORF">PR048_011596</name>
</gene>
<name>A0ABQ9HMM4_9NEOP</name>
<proteinExistence type="predicted"/>
<sequence>MCEEIQPINGKICMITWYDKKPFMVLSANYSFYRMKARTNKWTVHVLLHLFNVSVTNAWLQHRSDCHYQKKRPGEIMRSLEFRMKLTEELVQCPTADGDEAVNDYAPEYIPA</sequence>
<evidence type="ECO:0000313" key="2">
    <source>
        <dbReference type="Proteomes" id="UP001159363"/>
    </source>
</evidence>
<evidence type="ECO:0008006" key="3">
    <source>
        <dbReference type="Google" id="ProtNLM"/>
    </source>
</evidence>
<comment type="caution">
    <text evidence="1">The sequence shown here is derived from an EMBL/GenBank/DDBJ whole genome shotgun (WGS) entry which is preliminary data.</text>
</comment>
<evidence type="ECO:0000313" key="1">
    <source>
        <dbReference type="EMBL" id="KAJ8885399.1"/>
    </source>
</evidence>
<dbReference type="Proteomes" id="UP001159363">
    <property type="component" value="Chromosome X"/>
</dbReference>
<reference evidence="1 2" key="1">
    <citation type="submission" date="2023-02" db="EMBL/GenBank/DDBJ databases">
        <title>LHISI_Scaffold_Assembly.</title>
        <authorList>
            <person name="Stuart O.P."/>
            <person name="Cleave R."/>
            <person name="Magrath M.J.L."/>
            <person name="Mikheyev A.S."/>
        </authorList>
    </citation>
    <scope>NUCLEOTIDE SEQUENCE [LARGE SCALE GENOMIC DNA]</scope>
    <source>
        <strain evidence="1">Daus_M_001</strain>
        <tissue evidence="1">Leg muscle</tissue>
    </source>
</reference>
<dbReference type="PANTHER" id="PTHR47272">
    <property type="entry name" value="DDE_TNP_1_7 DOMAIN-CONTAINING PROTEIN"/>
    <property type="match status" value="1"/>
</dbReference>
<protein>
    <recommendedName>
        <fullName evidence="3">PiggyBac transposable element-derived protein domain-containing protein</fullName>
    </recommendedName>
</protein>
<dbReference type="EMBL" id="JARBHB010000004">
    <property type="protein sequence ID" value="KAJ8885399.1"/>
    <property type="molecule type" value="Genomic_DNA"/>
</dbReference>